<dbReference type="EMBL" id="CP007448">
    <property type="protein sequence ID" value="AHM76350.1"/>
    <property type="molecule type" value="Genomic_DNA"/>
</dbReference>
<dbReference type="InterPro" id="IPR029063">
    <property type="entry name" value="SAM-dependent_MTases_sf"/>
</dbReference>
<feature type="domain" description="TaqI-like C-terminal specificity" evidence="8">
    <location>
        <begin position="407"/>
        <end position="526"/>
    </location>
</feature>
<dbReference type="GO" id="GO:0009007">
    <property type="term" value="F:site-specific DNA-methyltransferase (adenine-specific) activity"/>
    <property type="evidence" value="ECO:0007669"/>
    <property type="project" value="UniProtKB-EC"/>
</dbReference>
<dbReference type="CDD" id="cd02440">
    <property type="entry name" value="AdoMet_MTases"/>
    <property type="match status" value="1"/>
</dbReference>
<comment type="catalytic activity">
    <reaction evidence="6">
        <text>a 2'-deoxyadenosine in DNA + S-adenosyl-L-methionine = an N(6)-methyl-2'-deoxyadenosine in DNA + S-adenosyl-L-homocysteine + H(+)</text>
        <dbReference type="Rhea" id="RHEA:15197"/>
        <dbReference type="Rhea" id="RHEA-COMP:12418"/>
        <dbReference type="Rhea" id="RHEA-COMP:12419"/>
        <dbReference type="ChEBI" id="CHEBI:15378"/>
        <dbReference type="ChEBI" id="CHEBI:57856"/>
        <dbReference type="ChEBI" id="CHEBI:59789"/>
        <dbReference type="ChEBI" id="CHEBI:90615"/>
        <dbReference type="ChEBI" id="CHEBI:90616"/>
        <dbReference type="EC" id="2.1.1.72"/>
    </reaction>
</comment>
<dbReference type="Gene3D" id="3.40.50.150">
    <property type="entry name" value="Vaccinia Virus protein VP39"/>
    <property type="match status" value="1"/>
</dbReference>
<dbReference type="GO" id="GO:0006355">
    <property type="term" value="P:regulation of DNA-templated transcription"/>
    <property type="evidence" value="ECO:0007669"/>
    <property type="project" value="InterPro"/>
</dbReference>
<keyword evidence="3" id="KW-0489">Methyltransferase</keyword>
<evidence type="ECO:0000259" key="7">
    <source>
        <dbReference type="Pfam" id="PF02384"/>
    </source>
</evidence>
<dbReference type="KEGG" id="yel:LC20_05099"/>
<dbReference type="CDD" id="cd22231">
    <property type="entry name" value="RHH_NikR_HicB-like"/>
    <property type="match status" value="1"/>
</dbReference>
<sequence>MKKGSEHIQISVSVPKDLLVEIDKENVYKNRSQAIRKILQESIVERSKKNGAVYTPRYLATYLADKIFHYEKVFNGSNDKVSYNILDPACGDGELLSAIYRTMADGYNLNLIGVDIDKKAIKKAESNIPDIFKGIIDNALCPMGLTRQVGWGIINKNLKIKDGYDFIIANPPWGADITNYKKLIEEGCYELYSGQSDTSDLFLELSLDILKKDGLLAFIVPDSIFYQDRAKLRKVLLDKTNILFIGRFGEKIFKDINRGCAIIICHKSTPNNKHEVECFRLPVDAKNNILKGFDSLSAAESRYKHKVLQERFYSTSDYLFNLDIDISLEKTYSRIARHKNRFGELVHNYRGIELSKKGKVVRCFNCNKWSPLPKNNILFCKFCHSSSEVSSLNTDVIIHKFPEKNCKPLIVGENINRYKISYEFCIAEGKNGINYKKDEIYIGDKILVRKTGIGISASIDYTSSLTNQVVYIFKLKKTAASHISIELLLAILNSRAIFFFVAMSNGEIEWKSHPYVTQKQVLDIPIPDLTLLDRNLIVKINSMNETIRKTLSSGFEITKDIDIEIERVVAEIYGLTVDDYNSIYSAIDKSQELISVKALKKISVNDIFNY</sequence>
<gene>
    <name evidence="9" type="ORF">LC20_05099</name>
</gene>
<keyword evidence="5" id="KW-0680">Restriction system</keyword>
<dbReference type="AlphaFoldDB" id="A0A7U4K304"/>
<dbReference type="GO" id="GO:0032259">
    <property type="term" value="P:methylation"/>
    <property type="evidence" value="ECO:0007669"/>
    <property type="project" value="UniProtKB-KW"/>
</dbReference>
<dbReference type="EC" id="2.1.1.72" evidence="2"/>
<dbReference type="PANTHER" id="PTHR33841:SF1">
    <property type="entry name" value="DNA METHYLTRANSFERASE A"/>
    <property type="match status" value="1"/>
</dbReference>
<dbReference type="GO" id="GO:0043565">
    <property type="term" value="F:sequence-specific DNA binding"/>
    <property type="evidence" value="ECO:0007669"/>
    <property type="project" value="UniProtKB-ARBA"/>
</dbReference>
<evidence type="ECO:0000256" key="1">
    <source>
        <dbReference type="ARBA" id="ARBA00006594"/>
    </source>
</evidence>
<dbReference type="InterPro" id="IPR025931">
    <property type="entry name" value="TaqI_C"/>
</dbReference>
<dbReference type="Proteomes" id="UP000230961">
    <property type="component" value="Chromosome"/>
</dbReference>
<reference evidence="9 10" key="1">
    <citation type="submission" date="2017-11" db="EMBL/GenBank/DDBJ databases">
        <title>The complete genome sequence and comparative genome analysis of Yersinia enterocolitica strain LC20.</title>
        <authorList>
            <person name="Shi G."/>
            <person name="Su M."/>
            <person name="Liang J."/>
            <person name="Gu W."/>
            <person name="Xiao Y."/>
            <person name="Zhang Z."/>
            <person name="Qiu H."/>
            <person name="Duan R."/>
            <person name="Zhang Z."/>
            <person name="Li Y."/>
            <person name="Zhang X."/>
            <person name="Ling Y."/>
            <person name="Song L."/>
            <person name="Chen M."/>
            <person name="Zhao Y."/>
            <person name="Wu J."/>
            <person name="Jing H."/>
            <person name="Xiao J."/>
            <person name="Wang X."/>
        </authorList>
    </citation>
    <scope>NUCLEOTIDE SEQUENCE [LARGE SCALE GENOMIC DNA]</scope>
    <source>
        <strain evidence="9 10">LC20</strain>
    </source>
</reference>
<dbReference type="InterPro" id="IPR023135">
    <property type="entry name" value="N6_DNA_MeTrfase_TaqI_C"/>
</dbReference>
<dbReference type="InterPro" id="IPR050953">
    <property type="entry name" value="N4_N6_ade-DNA_methylase"/>
</dbReference>
<organism evidence="9 10">
    <name type="scientific">Yersinia enterocolitica LC20</name>
    <dbReference type="NCBI Taxonomy" id="1443113"/>
    <lineage>
        <taxon>Bacteria</taxon>
        <taxon>Pseudomonadati</taxon>
        <taxon>Pseudomonadota</taxon>
        <taxon>Gammaproteobacteria</taxon>
        <taxon>Enterobacterales</taxon>
        <taxon>Yersiniaceae</taxon>
        <taxon>Yersinia</taxon>
    </lineage>
</organism>
<evidence type="ECO:0000256" key="5">
    <source>
        <dbReference type="ARBA" id="ARBA00022747"/>
    </source>
</evidence>
<protein>
    <recommendedName>
        <fullName evidence="2">site-specific DNA-methyltransferase (adenine-specific)</fullName>
        <ecNumber evidence="2">2.1.1.72</ecNumber>
    </recommendedName>
</protein>
<dbReference type="InterPro" id="IPR003356">
    <property type="entry name" value="DNA_methylase_A-5"/>
</dbReference>
<evidence type="ECO:0000313" key="10">
    <source>
        <dbReference type="Proteomes" id="UP000230961"/>
    </source>
</evidence>
<evidence type="ECO:0000256" key="3">
    <source>
        <dbReference type="ARBA" id="ARBA00022603"/>
    </source>
</evidence>
<proteinExistence type="inferred from homology"/>
<dbReference type="SUPFAM" id="SSF53335">
    <property type="entry name" value="S-adenosyl-L-methionine-dependent methyltransferases"/>
    <property type="match status" value="1"/>
</dbReference>
<dbReference type="Pfam" id="PF02384">
    <property type="entry name" value="N6_Mtase"/>
    <property type="match status" value="1"/>
</dbReference>
<evidence type="ECO:0000313" key="9">
    <source>
        <dbReference type="EMBL" id="AHM76350.1"/>
    </source>
</evidence>
<dbReference type="InterPro" id="IPR013321">
    <property type="entry name" value="Arc_rbn_hlx_hlx"/>
</dbReference>
<keyword evidence="4" id="KW-0808">Transferase</keyword>
<accession>A0A7U4K304</accession>
<dbReference type="Pfam" id="PF12950">
    <property type="entry name" value="TaqI_C"/>
    <property type="match status" value="1"/>
</dbReference>
<feature type="domain" description="DNA methylase adenine-specific" evidence="7">
    <location>
        <begin position="38"/>
        <end position="277"/>
    </location>
</feature>
<dbReference type="PANTHER" id="PTHR33841">
    <property type="entry name" value="DNA METHYLTRANSFERASE YEEA-RELATED"/>
    <property type="match status" value="1"/>
</dbReference>
<dbReference type="Gene3D" id="3.90.220.10">
    <property type="entry name" value="Adenine-n6-DNA-methyltransferase Taqi, Chain A, domain 2"/>
    <property type="match status" value="1"/>
</dbReference>
<dbReference type="PROSITE" id="PS00092">
    <property type="entry name" value="N6_MTASE"/>
    <property type="match status" value="1"/>
</dbReference>
<comment type="similarity">
    <text evidence="1">Belongs to the N(4)/N(6)-methyltransferase family.</text>
</comment>
<dbReference type="GO" id="GO:0008170">
    <property type="term" value="F:N-methyltransferase activity"/>
    <property type="evidence" value="ECO:0007669"/>
    <property type="project" value="InterPro"/>
</dbReference>
<name>A0A7U4K304_YEREN</name>
<dbReference type="PRINTS" id="PR00507">
    <property type="entry name" value="N12N6MTFRASE"/>
</dbReference>
<dbReference type="GO" id="GO:0009307">
    <property type="term" value="P:DNA restriction-modification system"/>
    <property type="evidence" value="ECO:0007669"/>
    <property type="project" value="UniProtKB-KW"/>
</dbReference>
<evidence type="ECO:0000259" key="8">
    <source>
        <dbReference type="Pfam" id="PF12950"/>
    </source>
</evidence>
<evidence type="ECO:0000256" key="4">
    <source>
        <dbReference type="ARBA" id="ARBA00022679"/>
    </source>
</evidence>
<evidence type="ECO:0000256" key="2">
    <source>
        <dbReference type="ARBA" id="ARBA00011900"/>
    </source>
</evidence>
<dbReference type="Gene3D" id="1.10.1220.10">
    <property type="entry name" value="Met repressor-like"/>
    <property type="match status" value="1"/>
</dbReference>
<dbReference type="InterPro" id="IPR002052">
    <property type="entry name" value="DNA_methylase_N6_adenine_CS"/>
</dbReference>
<evidence type="ECO:0000256" key="6">
    <source>
        <dbReference type="ARBA" id="ARBA00047942"/>
    </source>
</evidence>